<comment type="caution">
    <text evidence="1">The sequence shown here is derived from an EMBL/GenBank/DDBJ whole genome shotgun (WGS) entry which is preliminary data.</text>
</comment>
<evidence type="ECO:0000313" key="2">
    <source>
        <dbReference type="Proteomes" id="UP000887013"/>
    </source>
</evidence>
<keyword evidence="2" id="KW-1185">Reference proteome</keyword>
<name>A0A8X6Q6Y8_NEPPI</name>
<protein>
    <submittedName>
        <fullName evidence="1">Uncharacterized protein</fullName>
    </submittedName>
</protein>
<dbReference type="AlphaFoldDB" id="A0A8X6Q6Y8"/>
<proteinExistence type="predicted"/>
<organism evidence="1 2">
    <name type="scientific">Nephila pilipes</name>
    <name type="common">Giant wood spider</name>
    <name type="synonym">Nephila maculata</name>
    <dbReference type="NCBI Taxonomy" id="299642"/>
    <lineage>
        <taxon>Eukaryota</taxon>
        <taxon>Metazoa</taxon>
        <taxon>Ecdysozoa</taxon>
        <taxon>Arthropoda</taxon>
        <taxon>Chelicerata</taxon>
        <taxon>Arachnida</taxon>
        <taxon>Araneae</taxon>
        <taxon>Araneomorphae</taxon>
        <taxon>Entelegynae</taxon>
        <taxon>Araneoidea</taxon>
        <taxon>Nephilidae</taxon>
        <taxon>Nephila</taxon>
    </lineage>
</organism>
<reference evidence="1" key="1">
    <citation type="submission" date="2020-08" db="EMBL/GenBank/DDBJ databases">
        <title>Multicomponent nature underlies the extraordinary mechanical properties of spider dragline silk.</title>
        <authorList>
            <person name="Kono N."/>
            <person name="Nakamura H."/>
            <person name="Mori M."/>
            <person name="Yoshida Y."/>
            <person name="Ohtoshi R."/>
            <person name="Malay A.D."/>
            <person name="Moran D.A.P."/>
            <person name="Tomita M."/>
            <person name="Numata K."/>
            <person name="Arakawa K."/>
        </authorList>
    </citation>
    <scope>NUCLEOTIDE SEQUENCE</scope>
</reference>
<dbReference type="OrthoDB" id="6431746at2759"/>
<accession>A0A8X6Q6Y8</accession>
<gene>
    <name evidence="1" type="primary">AVEN_179208_1</name>
    <name evidence="1" type="ORF">NPIL_644101</name>
</gene>
<evidence type="ECO:0000313" key="1">
    <source>
        <dbReference type="EMBL" id="GFT98896.1"/>
    </source>
</evidence>
<dbReference type="Proteomes" id="UP000887013">
    <property type="component" value="Unassembled WGS sequence"/>
</dbReference>
<dbReference type="EMBL" id="BMAW01075868">
    <property type="protein sequence ID" value="GFT98896.1"/>
    <property type="molecule type" value="Genomic_DNA"/>
</dbReference>
<sequence length="116" mass="13281">MDDLMTGAKSNIEAIALIQNLSETLDVKGFHLRKWRSNSQHVLNNLAQNLGAKESNVKIHPENCSKTHGIILDSSTVSFVFKIYFNFENEITKRSFLSQSARLFDPMGFFLHFVQY</sequence>